<comment type="caution">
    <text evidence="3">The sequence shown here is derived from an EMBL/GenBank/DDBJ whole genome shotgun (WGS) entry which is preliminary data.</text>
</comment>
<evidence type="ECO:0000313" key="3">
    <source>
        <dbReference type="EMBL" id="KAK9150166.1"/>
    </source>
</evidence>
<feature type="region of interest" description="Disordered" evidence="1">
    <location>
        <begin position="289"/>
        <end position="319"/>
    </location>
</feature>
<dbReference type="Proteomes" id="UP001420932">
    <property type="component" value="Unassembled WGS sequence"/>
</dbReference>
<evidence type="ECO:0000256" key="1">
    <source>
        <dbReference type="SAM" id="MobiDB-lite"/>
    </source>
</evidence>
<sequence length="349" mass="39883">MKREQPLLPQPPRREVPEDIIANVILPKLPTKSLLRFKSVNKSWKHWITSSEFVRLHLLNQSSLKSIHTDDDHVILTRRETLFSMPMQGSIAAASNVDDPVEMEYPFKSPHHTVKVLGSCNGLVLLKIKEIPLHHVLEFLPETGIWNPLYRGFRPPETCIWNPCTMEYIILPIVPKQFREYFHELGCGIGYDSSTDEYKIRRYVVETYLLSSRCCQTKSLSWNLVDNCQPKGSVGFDRLSDERTGSRRFAGRWRDSHHGSREFVRWGSEDLRRPSVIVKVAVTLSSEESTGFAPSRAGKRRAEEESGFRPSALRGGDGRIMPVAACNQKVFHQRDRRGGHGSSKDANMM</sequence>
<dbReference type="Pfam" id="PF00646">
    <property type="entry name" value="F-box"/>
    <property type="match status" value="1"/>
</dbReference>
<dbReference type="PANTHER" id="PTHR31672:SF13">
    <property type="entry name" value="F-BOX PROTEIN CPR30-LIKE"/>
    <property type="match status" value="1"/>
</dbReference>
<dbReference type="InterPro" id="IPR050796">
    <property type="entry name" value="SCF_F-box_component"/>
</dbReference>
<dbReference type="AlphaFoldDB" id="A0AAP0KCL3"/>
<feature type="domain" description="F-box" evidence="2">
    <location>
        <begin position="28"/>
        <end position="54"/>
    </location>
</feature>
<name>A0AAP0KCL3_9MAGN</name>
<dbReference type="SUPFAM" id="SSF81383">
    <property type="entry name" value="F-box domain"/>
    <property type="match status" value="1"/>
</dbReference>
<accession>A0AAP0KCL3</accession>
<organism evidence="3 4">
    <name type="scientific">Stephania yunnanensis</name>
    <dbReference type="NCBI Taxonomy" id="152371"/>
    <lineage>
        <taxon>Eukaryota</taxon>
        <taxon>Viridiplantae</taxon>
        <taxon>Streptophyta</taxon>
        <taxon>Embryophyta</taxon>
        <taxon>Tracheophyta</taxon>
        <taxon>Spermatophyta</taxon>
        <taxon>Magnoliopsida</taxon>
        <taxon>Ranunculales</taxon>
        <taxon>Menispermaceae</taxon>
        <taxon>Menispermoideae</taxon>
        <taxon>Cissampelideae</taxon>
        <taxon>Stephania</taxon>
    </lineage>
</organism>
<evidence type="ECO:0000259" key="2">
    <source>
        <dbReference type="Pfam" id="PF00646"/>
    </source>
</evidence>
<dbReference type="InterPro" id="IPR001810">
    <property type="entry name" value="F-box_dom"/>
</dbReference>
<evidence type="ECO:0000313" key="4">
    <source>
        <dbReference type="Proteomes" id="UP001420932"/>
    </source>
</evidence>
<feature type="region of interest" description="Disordered" evidence="1">
    <location>
        <begin position="330"/>
        <end position="349"/>
    </location>
</feature>
<protein>
    <recommendedName>
        <fullName evidence="2">F-box domain-containing protein</fullName>
    </recommendedName>
</protein>
<dbReference type="InterPro" id="IPR036047">
    <property type="entry name" value="F-box-like_dom_sf"/>
</dbReference>
<dbReference type="PANTHER" id="PTHR31672">
    <property type="entry name" value="BNACNNG10540D PROTEIN"/>
    <property type="match status" value="1"/>
</dbReference>
<proteinExistence type="predicted"/>
<keyword evidence="4" id="KW-1185">Reference proteome</keyword>
<reference evidence="3 4" key="1">
    <citation type="submission" date="2024-01" db="EMBL/GenBank/DDBJ databases">
        <title>Genome assemblies of Stephania.</title>
        <authorList>
            <person name="Yang L."/>
        </authorList>
    </citation>
    <scope>NUCLEOTIDE SEQUENCE [LARGE SCALE GENOMIC DNA]</scope>
    <source>
        <strain evidence="3">YNDBR</strain>
        <tissue evidence="3">Leaf</tissue>
    </source>
</reference>
<dbReference type="EMBL" id="JBBNAF010000004">
    <property type="protein sequence ID" value="KAK9150166.1"/>
    <property type="molecule type" value="Genomic_DNA"/>
</dbReference>
<gene>
    <name evidence="3" type="ORF">Syun_008475</name>
</gene>